<dbReference type="InterPro" id="IPR039420">
    <property type="entry name" value="WalR-like"/>
</dbReference>
<keyword evidence="1 6" id="KW-0597">Phosphoprotein</keyword>
<dbReference type="PANTHER" id="PTHR48111:SF1">
    <property type="entry name" value="TWO-COMPONENT RESPONSE REGULATOR ORR33"/>
    <property type="match status" value="1"/>
</dbReference>
<feature type="DNA-binding region" description="OmpR/PhoB-type" evidence="7">
    <location>
        <begin position="137"/>
        <end position="235"/>
    </location>
</feature>
<dbReference type="CDD" id="cd00383">
    <property type="entry name" value="trans_reg_C"/>
    <property type="match status" value="1"/>
</dbReference>
<evidence type="ECO:0000313" key="11">
    <source>
        <dbReference type="Proteomes" id="UP000198599"/>
    </source>
</evidence>
<dbReference type="SMART" id="SM00862">
    <property type="entry name" value="Trans_reg_C"/>
    <property type="match status" value="1"/>
</dbReference>
<evidence type="ECO:0000313" key="10">
    <source>
        <dbReference type="EMBL" id="SFN44485.1"/>
    </source>
</evidence>
<feature type="domain" description="Response regulatory" evidence="8">
    <location>
        <begin position="1"/>
        <end position="130"/>
    </location>
</feature>
<dbReference type="InterPro" id="IPR016032">
    <property type="entry name" value="Sig_transdc_resp-reg_C-effctor"/>
</dbReference>
<evidence type="ECO:0000259" key="9">
    <source>
        <dbReference type="PROSITE" id="PS51755"/>
    </source>
</evidence>
<evidence type="ECO:0000256" key="1">
    <source>
        <dbReference type="ARBA" id="ARBA00022553"/>
    </source>
</evidence>
<dbReference type="PANTHER" id="PTHR48111">
    <property type="entry name" value="REGULATOR OF RPOS"/>
    <property type="match status" value="1"/>
</dbReference>
<proteinExistence type="predicted"/>
<feature type="modified residue" description="4-aspartylphosphate" evidence="6">
    <location>
        <position position="2"/>
    </location>
</feature>
<evidence type="ECO:0000256" key="2">
    <source>
        <dbReference type="ARBA" id="ARBA00023012"/>
    </source>
</evidence>
<dbReference type="Proteomes" id="UP000198599">
    <property type="component" value="Unassembled WGS sequence"/>
</dbReference>
<keyword evidence="2" id="KW-0902">Two-component regulatory system</keyword>
<sequence length="246" mass="26861">MDPRILNNLDGVVAIQRLTSSRHEGQHDQAELLRGTIIEQGFRPHNNDVKSAHPEVNSLVGIVAYDFNCSSPAQAKLAGLRIAHPQLPILVVGRSGDDDVRVAAFEAGADNFLPANCNRLELAIKIRRLGLMRNSHPPAITIDDLQIWPSTRFVARGGVPIKLSDKEMGILSCLAAAAPNVVDRATLLKEVFKLNFDPGTNNVEVHVHRLRQKIDKGYAVRLINTARNVGYFLGLALTGPPLAPRS</sequence>
<dbReference type="RefSeq" id="WP_092834070.1">
    <property type="nucleotide sequence ID" value="NZ_FOVP01000002.1"/>
</dbReference>
<dbReference type="GO" id="GO:0032993">
    <property type="term" value="C:protein-DNA complex"/>
    <property type="evidence" value="ECO:0007669"/>
    <property type="project" value="TreeGrafter"/>
</dbReference>
<keyword evidence="4 7" id="KW-0238">DNA-binding</keyword>
<accession>A0A1I4Z2I1</accession>
<evidence type="ECO:0000259" key="8">
    <source>
        <dbReference type="PROSITE" id="PS50110"/>
    </source>
</evidence>
<evidence type="ECO:0000256" key="5">
    <source>
        <dbReference type="ARBA" id="ARBA00023163"/>
    </source>
</evidence>
<evidence type="ECO:0000256" key="7">
    <source>
        <dbReference type="PROSITE-ProRule" id="PRU01091"/>
    </source>
</evidence>
<protein>
    <submittedName>
        <fullName evidence="10">Transcriptional regulatory protein, C terminal</fullName>
    </submittedName>
</protein>
<keyword evidence="3" id="KW-0805">Transcription regulation</keyword>
<dbReference type="STRING" id="1005928.SAMN04487859_102247"/>
<dbReference type="Gene3D" id="1.10.10.10">
    <property type="entry name" value="Winged helix-like DNA-binding domain superfamily/Winged helix DNA-binding domain"/>
    <property type="match status" value="1"/>
</dbReference>
<dbReference type="EMBL" id="FOVP01000002">
    <property type="protein sequence ID" value="SFN44485.1"/>
    <property type="molecule type" value="Genomic_DNA"/>
</dbReference>
<evidence type="ECO:0000256" key="3">
    <source>
        <dbReference type="ARBA" id="ARBA00023015"/>
    </source>
</evidence>
<dbReference type="GO" id="GO:0000976">
    <property type="term" value="F:transcription cis-regulatory region binding"/>
    <property type="evidence" value="ECO:0007669"/>
    <property type="project" value="TreeGrafter"/>
</dbReference>
<dbReference type="AlphaFoldDB" id="A0A1I4Z2I1"/>
<feature type="domain" description="OmpR/PhoB-type" evidence="9">
    <location>
        <begin position="137"/>
        <end position="235"/>
    </location>
</feature>
<dbReference type="InterPro" id="IPR036388">
    <property type="entry name" value="WH-like_DNA-bd_sf"/>
</dbReference>
<dbReference type="Pfam" id="PF00486">
    <property type="entry name" value="Trans_reg_C"/>
    <property type="match status" value="1"/>
</dbReference>
<dbReference type="InterPro" id="IPR001789">
    <property type="entry name" value="Sig_transdc_resp-reg_receiver"/>
</dbReference>
<dbReference type="GO" id="GO:0000156">
    <property type="term" value="F:phosphorelay response regulator activity"/>
    <property type="evidence" value="ECO:0007669"/>
    <property type="project" value="TreeGrafter"/>
</dbReference>
<evidence type="ECO:0000256" key="6">
    <source>
        <dbReference type="PROSITE-ProRule" id="PRU00169"/>
    </source>
</evidence>
<dbReference type="SUPFAM" id="SSF52172">
    <property type="entry name" value="CheY-like"/>
    <property type="match status" value="1"/>
</dbReference>
<keyword evidence="11" id="KW-1185">Reference proteome</keyword>
<dbReference type="Gene3D" id="3.40.50.2300">
    <property type="match status" value="1"/>
</dbReference>
<reference evidence="11" key="1">
    <citation type="submission" date="2016-10" db="EMBL/GenBank/DDBJ databases">
        <authorList>
            <person name="Varghese N."/>
            <person name="Submissions S."/>
        </authorList>
    </citation>
    <scope>NUCLEOTIDE SEQUENCE [LARGE SCALE GENOMIC DNA]</scope>
    <source>
        <strain evidence="11">DSM 28463</strain>
    </source>
</reference>
<evidence type="ECO:0000256" key="4">
    <source>
        <dbReference type="ARBA" id="ARBA00023125"/>
    </source>
</evidence>
<dbReference type="InterPro" id="IPR011006">
    <property type="entry name" value="CheY-like_superfamily"/>
</dbReference>
<dbReference type="GO" id="GO:0006355">
    <property type="term" value="P:regulation of DNA-templated transcription"/>
    <property type="evidence" value="ECO:0007669"/>
    <property type="project" value="InterPro"/>
</dbReference>
<dbReference type="SUPFAM" id="SSF46894">
    <property type="entry name" value="C-terminal effector domain of the bipartite response regulators"/>
    <property type="match status" value="1"/>
</dbReference>
<keyword evidence="5" id="KW-0804">Transcription</keyword>
<name>A0A1I4Z2I1_9RHOB</name>
<organism evidence="10 11">
    <name type="scientific">Roseovarius lutimaris</name>
    <dbReference type="NCBI Taxonomy" id="1005928"/>
    <lineage>
        <taxon>Bacteria</taxon>
        <taxon>Pseudomonadati</taxon>
        <taxon>Pseudomonadota</taxon>
        <taxon>Alphaproteobacteria</taxon>
        <taxon>Rhodobacterales</taxon>
        <taxon>Roseobacteraceae</taxon>
        <taxon>Roseovarius</taxon>
    </lineage>
</organism>
<gene>
    <name evidence="10" type="ORF">SAMN04487859_102247</name>
</gene>
<dbReference type="InterPro" id="IPR001867">
    <property type="entry name" value="OmpR/PhoB-type_DNA-bd"/>
</dbReference>
<dbReference type="PROSITE" id="PS51755">
    <property type="entry name" value="OMPR_PHOB"/>
    <property type="match status" value="1"/>
</dbReference>
<dbReference type="GO" id="GO:0005829">
    <property type="term" value="C:cytosol"/>
    <property type="evidence" value="ECO:0007669"/>
    <property type="project" value="TreeGrafter"/>
</dbReference>
<dbReference type="PROSITE" id="PS50110">
    <property type="entry name" value="RESPONSE_REGULATORY"/>
    <property type="match status" value="1"/>
</dbReference>
<dbReference type="OrthoDB" id="9814495at2"/>